<keyword evidence="1 7" id="KW-0444">Lipid biosynthesis</keyword>
<comment type="function">
    <text evidence="7">Catalyzes the N-acylation of UDP-3-O-acylglucosamine using 3-hydroxyacyl-ACP as the acyl donor. Is involved in the biosynthesis of lipid A, a phosphorylated glycolipid that anchors the lipopolysaccharide to the outer membrane of the cell.</text>
</comment>
<dbReference type="AlphaFoldDB" id="A0A932A672"/>
<reference evidence="9" key="1">
    <citation type="submission" date="2020-07" db="EMBL/GenBank/DDBJ databases">
        <title>Huge and variable diversity of episymbiotic CPR bacteria and DPANN archaea in groundwater ecosystems.</title>
        <authorList>
            <person name="He C.Y."/>
            <person name="Keren R."/>
            <person name="Whittaker M."/>
            <person name="Farag I.F."/>
            <person name="Doudna J."/>
            <person name="Cate J.H.D."/>
            <person name="Banfield J.F."/>
        </authorList>
    </citation>
    <scope>NUCLEOTIDE SEQUENCE</scope>
    <source>
        <strain evidence="9">NC_groundwater_580_Pr5_B-0.1um_64_19</strain>
    </source>
</reference>
<dbReference type="SUPFAM" id="SSF51161">
    <property type="entry name" value="Trimeric LpxA-like enzymes"/>
    <property type="match status" value="1"/>
</dbReference>
<dbReference type="EMBL" id="JACPNR010000001">
    <property type="protein sequence ID" value="MBI2677152.1"/>
    <property type="molecule type" value="Genomic_DNA"/>
</dbReference>
<comment type="similarity">
    <text evidence="7">Belongs to the transferase hexapeptide repeat family. LpxD subfamily.</text>
</comment>
<keyword evidence="5 7" id="KW-0443">Lipid metabolism</keyword>
<dbReference type="NCBIfam" id="NF002060">
    <property type="entry name" value="PRK00892.1"/>
    <property type="match status" value="1"/>
</dbReference>
<dbReference type="Pfam" id="PF04613">
    <property type="entry name" value="LpxD"/>
    <property type="match status" value="1"/>
</dbReference>
<evidence type="ECO:0000256" key="2">
    <source>
        <dbReference type="ARBA" id="ARBA00022556"/>
    </source>
</evidence>
<comment type="caution">
    <text evidence="9">The sequence shown here is derived from an EMBL/GenBank/DDBJ whole genome shotgun (WGS) entry which is preliminary data.</text>
</comment>
<dbReference type="PANTHER" id="PTHR43378">
    <property type="entry name" value="UDP-3-O-ACYLGLUCOSAMINE N-ACYLTRANSFERASE"/>
    <property type="match status" value="1"/>
</dbReference>
<dbReference type="CDD" id="cd03352">
    <property type="entry name" value="LbH_LpxD"/>
    <property type="match status" value="1"/>
</dbReference>
<evidence type="ECO:0000256" key="7">
    <source>
        <dbReference type="HAMAP-Rule" id="MF_00523"/>
    </source>
</evidence>
<evidence type="ECO:0000259" key="8">
    <source>
        <dbReference type="Pfam" id="PF04613"/>
    </source>
</evidence>
<gene>
    <name evidence="7 9" type="primary">lpxD</name>
    <name evidence="9" type="ORF">HYX28_00040</name>
</gene>
<dbReference type="InterPro" id="IPR020573">
    <property type="entry name" value="UDP_GlcNAc_AcTrfase_non-rep"/>
</dbReference>
<dbReference type="GO" id="GO:0016410">
    <property type="term" value="F:N-acyltransferase activity"/>
    <property type="evidence" value="ECO:0007669"/>
    <property type="project" value="InterPro"/>
</dbReference>
<dbReference type="InterPro" id="IPR001451">
    <property type="entry name" value="Hexapep"/>
</dbReference>
<evidence type="ECO:0000313" key="9">
    <source>
        <dbReference type="EMBL" id="MBI2677152.1"/>
    </source>
</evidence>
<keyword evidence="2 7" id="KW-0441">Lipid A biosynthesis</keyword>
<dbReference type="Pfam" id="PF00132">
    <property type="entry name" value="Hexapep"/>
    <property type="match status" value="3"/>
</dbReference>
<evidence type="ECO:0000256" key="3">
    <source>
        <dbReference type="ARBA" id="ARBA00022679"/>
    </source>
</evidence>
<accession>A0A932A672</accession>
<dbReference type="InterPro" id="IPR007691">
    <property type="entry name" value="LpxD"/>
</dbReference>
<dbReference type="GO" id="GO:0103118">
    <property type="term" value="F:UDP-3-O-[(3R)-3-hydroxyacyl]-glucosamine N-acyltransferase activity"/>
    <property type="evidence" value="ECO:0007669"/>
    <property type="project" value="UniProtKB-EC"/>
</dbReference>
<proteinExistence type="inferred from homology"/>
<evidence type="ECO:0000313" key="10">
    <source>
        <dbReference type="Proteomes" id="UP000779809"/>
    </source>
</evidence>
<dbReference type="PANTHER" id="PTHR43378:SF2">
    <property type="entry name" value="UDP-3-O-ACYLGLUCOSAMINE N-ACYLTRANSFERASE 1, MITOCHONDRIAL-RELATED"/>
    <property type="match status" value="1"/>
</dbReference>
<evidence type="ECO:0000256" key="4">
    <source>
        <dbReference type="ARBA" id="ARBA00022737"/>
    </source>
</evidence>
<keyword evidence="4 7" id="KW-0677">Repeat</keyword>
<sequence length="334" mass="34633">MSKTLAEIAKHTGARVVGDPNVRVESVASLHSAGPRDIVFVEDDVLLAAAVDSRAAAVIAGEFAGTSLVAKPLLVHKQPRLLFARVAALLRPDAKLTGGVNPKADVHPSAKLGKLVRIDARAVIEADAVIGDGSRVGAFAVIGQGVKLGKDCEIGPHVTVYSGTSLGDRVVVQAGTVLGSMGFGYVRDDATGRYEQFPQMGRLEIADDVEIGANCTVDRGALDATVIARGVKLDNMVHIGHNVRLGENVVIAAQSGVSGSSVIEHDVIVGGQVGIADHVTIETGAILGAQTGVPSKKIIRGKGVIFWGTPARPIKEHLRELAAMARLAKSSDKG</sequence>
<comment type="catalytic activity">
    <reaction evidence="7">
        <text>a UDP-3-O-[(3R)-3-hydroxyacyl]-alpha-D-glucosamine + a (3R)-hydroxyacyl-[ACP] = a UDP-2-N,3-O-bis[(3R)-3-hydroxyacyl]-alpha-D-glucosamine + holo-[ACP] + H(+)</text>
        <dbReference type="Rhea" id="RHEA:53836"/>
        <dbReference type="Rhea" id="RHEA-COMP:9685"/>
        <dbReference type="Rhea" id="RHEA-COMP:9945"/>
        <dbReference type="ChEBI" id="CHEBI:15378"/>
        <dbReference type="ChEBI" id="CHEBI:64479"/>
        <dbReference type="ChEBI" id="CHEBI:78827"/>
        <dbReference type="ChEBI" id="CHEBI:137740"/>
        <dbReference type="ChEBI" id="CHEBI:137748"/>
        <dbReference type="EC" id="2.3.1.191"/>
    </reaction>
</comment>
<dbReference type="EC" id="2.3.1.191" evidence="7"/>
<comment type="pathway">
    <text evidence="7">Bacterial outer membrane biogenesis; LPS lipid A biosynthesis.</text>
</comment>
<protein>
    <recommendedName>
        <fullName evidence="7">UDP-3-O-acylglucosamine N-acyltransferase</fullName>
        <ecNumber evidence="7">2.3.1.191</ecNumber>
    </recommendedName>
</protein>
<dbReference type="Gene3D" id="2.160.10.10">
    <property type="entry name" value="Hexapeptide repeat proteins"/>
    <property type="match status" value="1"/>
</dbReference>
<dbReference type="Proteomes" id="UP000779809">
    <property type="component" value="Unassembled WGS sequence"/>
</dbReference>
<dbReference type="InterPro" id="IPR011004">
    <property type="entry name" value="Trimer_LpxA-like_sf"/>
</dbReference>
<evidence type="ECO:0000256" key="1">
    <source>
        <dbReference type="ARBA" id="ARBA00022516"/>
    </source>
</evidence>
<feature type="active site" description="Proton acceptor" evidence="7">
    <location>
        <position position="241"/>
    </location>
</feature>
<keyword evidence="3 7" id="KW-0808">Transferase</keyword>
<keyword evidence="6 7" id="KW-0012">Acyltransferase</keyword>
<dbReference type="Gene3D" id="3.40.1390.10">
    <property type="entry name" value="MurE/MurF, N-terminal domain"/>
    <property type="match status" value="1"/>
</dbReference>
<feature type="domain" description="UDP-3-O-[3-hydroxymyristoyl] glucosamine N-acyltransferase non-repeat region" evidence="8">
    <location>
        <begin position="22"/>
        <end position="89"/>
    </location>
</feature>
<dbReference type="HAMAP" id="MF_00523">
    <property type="entry name" value="LpxD"/>
    <property type="match status" value="1"/>
</dbReference>
<dbReference type="GO" id="GO:0009245">
    <property type="term" value="P:lipid A biosynthetic process"/>
    <property type="evidence" value="ECO:0007669"/>
    <property type="project" value="UniProtKB-UniRule"/>
</dbReference>
<dbReference type="GO" id="GO:0016020">
    <property type="term" value="C:membrane"/>
    <property type="evidence" value="ECO:0007669"/>
    <property type="project" value="GOC"/>
</dbReference>
<evidence type="ECO:0000256" key="6">
    <source>
        <dbReference type="ARBA" id="ARBA00023315"/>
    </source>
</evidence>
<comment type="subunit">
    <text evidence="7">Homotrimer.</text>
</comment>
<name>A0A932A672_9BACT</name>
<dbReference type="NCBIfam" id="TIGR01853">
    <property type="entry name" value="lipid_A_lpxD"/>
    <property type="match status" value="1"/>
</dbReference>
<evidence type="ECO:0000256" key="5">
    <source>
        <dbReference type="ARBA" id="ARBA00023098"/>
    </source>
</evidence>
<organism evidence="9 10">
    <name type="scientific">Candidatus Korobacter versatilis</name>
    <dbReference type="NCBI Taxonomy" id="658062"/>
    <lineage>
        <taxon>Bacteria</taxon>
        <taxon>Pseudomonadati</taxon>
        <taxon>Acidobacteriota</taxon>
        <taxon>Terriglobia</taxon>
        <taxon>Terriglobales</taxon>
        <taxon>Candidatus Korobacteraceae</taxon>
        <taxon>Candidatus Korobacter</taxon>
    </lineage>
</organism>